<gene>
    <name evidence="1" type="ORF">UT14_C0020G0004</name>
</gene>
<evidence type="ECO:0000313" key="1">
    <source>
        <dbReference type="EMBL" id="KKQ91182.1"/>
    </source>
</evidence>
<comment type="caution">
    <text evidence="1">The sequence shown here is derived from an EMBL/GenBank/DDBJ whole genome shotgun (WGS) entry which is preliminary data.</text>
</comment>
<dbReference type="Proteomes" id="UP000033841">
    <property type="component" value="Unassembled WGS sequence"/>
</dbReference>
<evidence type="ECO:0000313" key="2">
    <source>
        <dbReference type="Proteomes" id="UP000033841"/>
    </source>
</evidence>
<accession>A0A0G0LJH8</accession>
<dbReference type="EMBL" id="LBVR01000020">
    <property type="protein sequence ID" value="KKQ91182.1"/>
    <property type="molecule type" value="Genomic_DNA"/>
</dbReference>
<name>A0A0G0LJH8_9BACT</name>
<dbReference type="AlphaFoldDB" id="A0A0G0LJH8"/>
<proteinExistence type="predicted"/>
<sequence>MGKLVKIEGGKLVGVNSDGTVIFEVKKSLDELKLAQLPKRRVREKPAEKKPWPRWKDGSFLTRQQATDENYQIETDIA</sequence>
<protein>
    <submittedName>
        <fullName evidence="1">Uncharacterized protein</fullName>
    </submittedName>
</protein>
<organism evidence="1 2">
    <name type="scientific">Candidatus Shapirobacteria bacterium GW2011_GWE1_38_92</name>
    <dbReference type="NCBI Taxonomy" id="1618489"/>
    <lineage>
        <taxon>Bacteria</taxon>
        <taxon>Candidatus Shapironibacteriota</taxon>
    </lineage>
</organism>
<reference evidence="1 2" key="1">
    <citation type="journal article" date="2015" name="Nature">
        <title>rRNA introns, odd ribosomes, and small enigmatic genomes across a large radiation of phyla.</title>
        <authorList>
            <person name="Brown C.T."/>
            <person name="Hug L.A."/>
            <person name="Thomas B.C."/>
            <person name="Sharon I."/>
            <person name="Castelle C.J."/>
            <person name="Singh A."/>
            <person name="Wilkins M.J."/>
            <person name="Williams K.H."/>
            <person name="Banfield J.F."/>
        </authorList>
    </citation>
    <scope>NUCLEOTIDE SEQUENCE [LARGE SCALE GENOMIC DNA]</scope>
</reference>